<evidence type="ECO:0000313" key="8">
    <source>
        <dbReference type="EMBL" id="MCF3946762.1"/>
    </source>
</evidence>
<dbReference type="Gene3D" id="3.40.190.10">
    <property type="entry name" value="Periplasmic binding protein-like II"/>
    <property type="match status" value="2"/>
</dbReference>
<dbReference type="RefSeq" id="WP_235703998.1">
    <property type="nucleotide sequence ID" value="NZ_JAKGBZ010000013.1"/>
</dbReference>
<dbReference type="InterPro" id="IPR005119">
    <property type="entry name" value="LysR_subst-bd"/>
</dbReference>
<dbReference type="PROSITE" id="PS50931">
    <property type="entry name" value="HTH_LYSR"/>
    <property type="match status" value="1"/>
</dbReference>
<dbReference type="CDD" id="cd08419">
    <property type="entry name" value="PBP2_CbbR_RubisCO_like"/>
    <property type="match status" value="1"/>
</dbReference>
<dbReference type="InterPro" id="IPR036390">
    <property type="entry name" value="WH_DNA-bd_sf"/>
</dbReference>
<evidence type="ECO:0000256" key="5">
    <source>
        <dbReference type="ARBA" id="ARBA00039279"/>
    </source>
</evidence>
<dbReference type="Pfam" id="PF00126">
    <property type="entry name" value="HTH_1"/>
    <property type="match status" value="1"/>
</dbReference>
<dbReference type="SUPFAM" id="SSF46785">
    <property type="entry name" value="Winged helix' DNA-binding domain"/>
    <property type="match status" value="1"/>
</dbReference>
<comment type="caution">
    <text evidence="8">The sequence shown here is derived from an EMBL/GenBank/DDBJ whole genome shotgun (WGS) entry which is preliminary data.</text>
</comment>
<keyword evidence="2" id="KW-0805">Transcription regulation</keyword>
<dbReference type="PANTHER" id="PTHR30126:SF5">
    <property type="entry name" value="HTH-TYPE TRANSCRIPTIONAL ACTIVATOR CMPR"/>
    <property type="match status" value="1"/>
</dbReference>
<dbReference type="EMBL" id="JAKGBZ010000013">
    <property type="protein sequence ID" value="MCF3946762.1"/>
    <property type="molecule type" value="Genomic_DNA"/>
</dbReference>
<gene>
    <name evidence="8" type="ORF">L2A60_08725</name>
</gene>
<accession>A0ABS9DVL5</accession>
<evidence type="ECO:0000256" key="6">
    <source>
        <dbReference type="ARBA" id="ARBA00043141"/>
    </source>
</evidence>
<evidence type="ECO:0000259" key="7">
    <source>
        <dbReference type="PROSITE" id="PS50931"/>
    </source>
</evidence>
<evidence type="ECO:0000313" key="9">
    <source>
        <dbReference type="Proteomes" id="UP001521209"/>
    </source>
</evidence>
<dbReference type="Proteomes" id="UP001521209">
    <property type="component" value="Unassembled WGS sequence"/>
</dbReference>
<evidence type="ECO:0000256" key="3">
    <source>
        <dbReference type="ARBA" id="ARBA00023125"/>
    </source>
</evidence>
<comment type="similarity">
    <text evidence="1">Belongs to the LysR transcriptional regulatory family.</text>
</comment>
<protein>
    <recommendedName>
        <fullName evidence="5">HTH-type transcriptional regulator CbbR</fullName>
    </recommendedName>
    <alternativeName>
        <fullName evidence="6">RuBisCO operon transcriptional regulator</fullName>
    </alternativeName>
</protein>
<keyword evidence="9" id="KW-1185">Reference proteome</keyword>
<keyword evidence="3" id="KW-0238">DNA-binding</keyword>
<dbReference type="Pfam" id="PF03466">
    <property type="entry name" value="LysR_substrate"/>
    <property type="match status" value="1"/>
</dbReference>
<reference evidence="8 9" key="1">
    <citation type="submission" date="2022-01" db="EMBL/GenBank/DDBJ databases">
        <authorList>
            <person name="Won M."/>
            <person name="Kim S.-J."/>
            <person name="Kwon S.-W."/>
        </authorList>
    </citation>
    <scope>NUCLEOTIDE SEQUENCE [LARGE SCALE GENOMIC DNA]</scope>
    <source>
        <strain evidence="8 9">KCTC 23505</strain>
    </source>
</reference>
<evidence type="ECO:0000256" key="4">
    <source>
        <dbReference type="ARBA" id="ARBA00023163"/>
    </source>
</evidence>
<dbReference type="SUPFAM" id="SSF53850">
    <property type="entry name" value="Periplasmic binding protein-like II"/>
    <property type="match status" value="1"/>
</dbReference>
<feature type="domain" description="HTH lysR-type" evidence="7">
    <location>
        <begin position="4"/>
        <end position="61"/>
    </location>
</feature>
<organism evidence="8 9">
    <name type="scientific">Acidiphilium iwatense</name>
    <dbReference type="NCBI Taxonomy" id="768198"/>
    <lineage>
        <taxon>Bacteria</taxon>
        <taxon>Pseudomonadati</taxon>
        <taxon>Pseudomonadota</taxon>
        <taxon>Alphaproteobacteria</taxon>
        <taxon>Acetobacterales</taxon>
        <taxon>Acidocellaceae</taxon>
        <taxon>Acidiphilium</taxon>
    </lineage>
</organism>
<sequence length="312" mass="33680">MKHVTLKQLRALAAVAQHGSVTVAARALNLSAPAVTLQLQLLQRQAGAPLLQRTATGMQPTRAGLEVIDAAGHIEAALRGCEINLAALAGAERGTINVGVISTAKYFAPRSLSAFASAHPGLELKLVVGNRAEIIEGLRHYELDLAIMGRPPNELAVKADMIGDHPHVIIAPSGHALTARRRIAPRDLNRETFLVREPGSGTRSLMESFFVEARLTPRINMQISSNETIKQAVIAGLGIAFLSGHTIEMELETNRLAVLDVIGLPIVRQWHVVYAADRTLSPAARLLRTFLTKQGKSYLPGSKPAQRSRARR</sequence>
<evidence type="ECO:0000256" key="1">
    <source>
        <dbReference type="ARBA" id="ARBA00009437"/>
    </source>
</evidence>
<proteinExistence type="inferred from homology"/>
<keyword evidence="4" id="KW-0804">Transcription</keyword>
<evidence type="ECO:0000256" key="2">
    <source>
        <dbReference type="ARBA" id="ARBA00023015"/>
    </source>
</evidence>
<dbReference type="InterPro" id="IPR036388">
    <property type="entry name" value="WH-like_DNA-bd_sf"/>
</dbReference>
<name>A0ABS9DVL5_9PROT</name>
<dbReference type="InterPro" id="IPR000847">
    <property type="entry name" value="LysR_HTH_N"/>
</dbReference>
<dbReference type="PANTHER" id="PTHR30126">
    <property type="entry name" value="HTH-TYPE TRANSCRIPTIONAL REGULATOR"/>
    <property type="match status" value="1"/>
</dbReference>
<dbReference type="Gene3D" id="1.10.10.10">
    <property type="entry name" value="Winged helix-like DNA-binding domain superfamily/Winged helix DNA-binding domain"/>
    <property type="match status" value="1"/>
</dbReference>